<keyword evidence="6" id="KW-1015">Disulfide bond</keyword>
<dbReference type="InterPro" id="IPR001100">
    <property type="entry name" value="Pyr_nuc-diS_OxRdtase"/>
</dbReference>
<dbReference type="PANTHER" id="PTHR22912:SF151">
    <property type="entry name" value="DIHYDROLIPOYL DEHYDROGENASE, MITOCHONDRIAL"/>
    <property type="match status" value="1"/>
</dbReference>
<feature type="active site" description="Proton acceptor" evidence="8">
    <location>
        <position position="465"/>
    </location>
</feature>
<dbReference type="NCBIfam" id="TIGR01350">
    <property type="entry name" value="lipoamide_DH"/>
    <property type="match status" value="1"/>
</dbReference>
<evidence type="ECO:0000259" key="13">
    <source>
        <dbReference type="Pfam" id="PF07992"/>
    </source>
</evidence>
<accession>A0A0G4ISE7</accession>
<reference evidence="14 16" key="1">
    <citation type="submission" date="2015-02" db="EMBL/GenBank/DDBJ databases">
        <authorList>
            <person name="Chooi Y.-H."/>
        </authorList>
    </citation>
    <scope>NUCLEOTIDE SEQUENCE [LARGE SCALE GENOMIC DNA]</scope>
    <source>
        <strain evidence="14">E3</strain>
    </source>
</reference>
<feature type="domain" description="FAD/NAD(P)-binding" evidence="13">
    <location>
        <begin position="22"/>
        <end position="348"/>
    </location>
</feature>
<evidence type="ECO:0000313" key="17">
    <source>
        <dbReference type="Proteomes" id="UP000290189"/>
    </source>
</evidence>
<evidence type="ECO:0000256" key="1">
    <source>
        <dbReference type="ARBA" id="ARBA00007532"/>
    </source>
</evidence>
<keyword evidence="9" id="KW-0547">Nucleotide-binding</keyword>
<feature type="binding site" evidence="9">
    <location>
        <begin position="162"/>
        <end position="164"/>
    </location>
    <ligand>
        <name>FAD</name>
        <dbReference type="ChEBI" id="CHEBI:57692"/>
    </ligand>
</feature>
<keyword evidence="2 11" id="KW-0285">Flavoprotein</keyword>
<dbReference type="InterPro" id="IPR050151">
    <property type="entry name" value="Class-I_Pyr_Nuc-Dis_Oxidored"/>
</dbReference>
<organism evidence="14 16">
    <name type="scientific">Plasmodiophora brassicae</name>
    <name type="common">Clubroot disease agent</name>
    <dbReference type="NCBI Taxonomy" id="37360"/>
    <lineage>
        <taxon>Eukaryota</taxon>
        <taxon>Sar</taxon>
        <taxon>Rhizaria</taxon>
        <taxon>Endomyxa</taxon>
        <taxon>Phytomyxea</taxon>
        <taxon>Plasmodiophorida</taxon>
        <taxon>Plasmodiophoridae</taxon>
        <taxon>Plasmodiophora</taxon>
    </lineage>
</organism>
<feature type="domain" description="Pyridine nucleotide-disulphide oxidoreductase dimerisation" evidence="12">
    <location>
        <begin position="367"/>
        <end position="476"/>
    </location>
</feature>
<dbReference type="GO" id="GO:0006103">
    <property type="term" value="P:2-oxoglutarate metabolic process"/>
    <property type="evidence" value="ECO:0007669"/>
    <property type="project" value="TreeGrafter"/>
</dbReference>
<evidence type="ECO:0000256" key="2">
    <source>
        <dbReference type="ARBA" id="ARBA00022630"/>
    </source>
</evidence>
<dbReference type="Pfam" id="PF02852">
    <property type="entry name" value="Pyr_redox_dim"/>
    <property type="match status" value="1"/>
</dbReference>
<dbReference type="InterPro" id="IPR023753">
    <property type="entry name" value="FAD/NAD-binding_dom"/>
</dbReference>
<evidence type="ECO:0000256" key="3">
    <source>
        <dbReference type="ARBA" id="ARBA00022827"/>
    </source>
</evidence>
<feature type="binding site" evidence="9">
    <location>
        <position position="68"/>
    </location>
    <ligand>
        <name>FAD</name>
        <dbReference type="ChEBI" id="CHEBI:57692"/>
    </ligand>
</feature>
<dbReference type="GO" id="GO:0004148">
    <property type="term" value="F:dihydrolipoyl dehydrogenase (NADH) activity"/>
    <property type="evidence" value="ECO:0007669"/>
    <property type="project" value="UniProtKB-EC"/>
</dbReference>
<evidence type="ECO:0000259" key="12">
    <source>
        <dbReference type="Pfam" id="PF02852"/>
    </source>
</evidence>
<dbReference type="Gene3D" id="3.30.390.30">
    <property type="match status" value="1"/>
</dbReference>
<evidence type="ECO:0000256" key="6">
    <source>
        <dbReference type="ARBA" id="ARBA00023157"/>
    </source>
</evidence>
<dbReference type="Proteomes" id="UP000290189">
    <property type="component" value="Unassembled WGS sequence"/>
</dbReference>
<dbReference type="InterPro" id="IPR036188">
    <property type="entry name" value="FAD/NAD-bd_sf"/>
</dbReference>
<dbReference type="FunFam" id="3.30.390.30:FF:000001">
    <property type="entry name" value="Dihydrolipoyl dehydrogenase"/>
    <property type="match status" value="1"/>
</dbReference>
<dbReference type="InterPro" id="IPR012999">
    <property type="entry name" value="Pyr_OxRdtase_I_AS"/>
</dbReference>
<protein>
    <recommendedName>
        <fullName evidence="11">Dihydrolipoyl dehydrogenase</fullName>
        <ecNumber evidence="11">1.8.1.4</ecNumber>
    </recommendedName>
</protein>
<dbReference type="Pfam" id="PF07992">
    <property type="entry name" value="Pyr_redox_2"/>
    <property type="match status" value="1"/>
</dbReference>
<keyword evidence="5 9" id="KW-0520">NAD</keyword>
<name>A0A0G4ISE7_PLABS</name>
<comment type="miscellaneous">
    <text evidence="11">The active site is a redox-active disulfide bond.</text>
</comment>
<dbReference type="EMBL" id="OVEO01000005">
    <property type="protein sequence ID" value="SPQ96019.1"/>
    <property type="molecule type" value="Genomic_DNA"/>
</dbReference>
<dbReference type="InterPro" id="IPR006258">
    <property type="entry name" value="Lipoamide_DH"/>
</dbReference>
<evidence type="ECO:0000256" key="10">
    <source>
        <dbReference type="PIRSR" id="PIRSR000350-4"/>
    </source>
</evidence>
<dbReference type="PRINTS" id="PR00411">
    <property type="entry name" value="PNDRDTASEI"/>
</dbReference>
<dbReference type="PANTHER" id="PTHR22912">
    <property type="entry name" value="DISULFIDE OXIDOREDUCTASE"/>
    <property type="match status" value="1"/>
</dbReference>
<evidence type="ECO:0000313" key="15">
    <source>
        <dbReference type="EMBL" id="SPQ96019.1"/>
    </source>
</evidence>
<sequence>MLRVASSWSRGRGLRHLSGKVDLVVLGAGPGGYVAAIKAAQLGLSVTCVESRGTLGGTCLNVGCIPSKALLNASHKFHEAQHDFTKHGIKFDGLSVDFPKMMEAKANAVKGLTSGIEGLFKKNKVTYVKGFGRITGPTSVEVELSDGGGKEKIDASKILIATGSEVTPLPGIDIDETTIVSSTGALSLKGIPEKLVVIGAGVIGLELGSVYKRLGSEVAVVEFLDRITPGLDGEIAKQFQRLLEKQGMKFRLGHKVLGATKNGDDQVTVKVEAVKGGETSEIDANAVLVAIGRRPFTRDIGLDAVGIDTDKRGFITVSKDWQTKVPSIYAIGDCVPGPMLAHKAEDEGIAVAEHLAGKHGHINYDVIPSVIYTSPEVASVGKTEEQLKEAKVAYNVGKFSMMANSRARTNQETDGLIKILADKKTDRVLGIHIIACNAGEMIAEGCLAMEYGASSEDIARVCHAHPTLSEAFREAAMATYDKPIHM</sequence>
<dbReference type="AlphaFoldDB" id="A0A0G4ISE7"/>
<feature type="binding site" evidence="9">
    <location>
        <position position="292"/>
    </location>
    <ligand>
        <name>NAD(+)</name>
        <dbReference type="ChEBI" id="CHEBI:57540"/>
    </ligand>
</feature>
<dbReference type="GO" id="GO:0005739">
    <property type="term" value="C:mitochondrion"/>
    <property type="evidence" value="ECO:0007669"/>
    <property type="project" value="TreeGrafter"/>
</dbReference>
<feature type="binding site" evidence="9">
    <location>
        <begin position="339"/>
        <end position="342"/>
    </location>
    <ligand>
        <name>FAD</name>
        <dbReference type="ChEBI" id="CHEBI:57692"/>
    </ligand>
</feature>
<dbReference type="FunFam" id="3.50.50.60:FF:000001">
    <property type="entry name" value="Dihydrolipoyl dehydrogenase, mitochondrial"/>
    <property type="match status" value="1"/>
</dbReference>
<geneLocation type="mitochondrion" evidence="15"/>
<evidence type="ECO:0000256" key="11">
    <source>
        <dbReference type="RuleBase" id="RU003692"/>
    </source>
</evidence>
<reference evidence="15 17" key="2">
    <citation type="submission" date="2018-03" db="EMBL/GenBank/DDBJ databases">
        <authorList>
            <person name="Fogelqvist J."/>
        </authorList>
    </citation>
    <scope>NUCLEOTIDE SEQUENCE [LARGE SCALE GENOMIC DNA]</scope>
</reference>
<dbReference type="Proteomes" id="UP000039324">
    <property type="component" value="Unassembled WGS sequence"/>
</dbReference>
<dbReference type="PIRSF" id="PIRSF000350">
    <property type="entry name" value="Mercury_reductase_MerA"/>
    <property type="match status" value="1"/>
</dbReference>
<dbReference type="SUPFAM" id="SSF55424">
    <property type="entry name" value="FAD/NAD-linked reductases, dimerisation (C-terminal) domain"/>
    <property type="match status" value="1"/>
</dbReference>
<feature type="binding site" evidence="9">
    <location>
        <position position="333"/>
    </location>
    <ligand>
        <name>FAD</name>
        <dbReference type="ChEBI" id="CHEBI:57692"/>
    </ligand>
</feature>
<keyword evidence="4 11" id="KW-0560">Oxidoreductase</keyword>
<dbReference type="PROSITE" id="PS00076">
    <property type="entry name" value="PYRIDINE_REDOX_1"/>
    <property type="match status" value="1"/>
</dbReference>
<dbReference type="EMBL" id="CDSF01000082">
    <property type="protein sequence ID" value="CEO98160.1"/>
    <property type="molecule type" value="Genomic_DNA"/>
</dbReference>
<feature type="binding site" evidence="9">
    <location>
        <begin position="199"/>
        <end position="206"/>
    </location>
    <ligand>
        <name>NAD(+)</name>
        <dbReference type="ChEBI" id="CHEBI:57540"/>
    </ligand>
</feature>
<keyword evidence="16" id="KW-1185">Reference proteome</keyword>
<dbReference type="GO" id="GO:0050660">
    <property type="term" value="F:flavin adenine dinucleotide binding"/>
    <property type="evidence" value="ECO:0007669"/>
    <property type="project" value="InterPro"/>
</dbReference>
<feature type="disulfide bond" description="Redox-active" evidence="10">
    <location>
        <begin position="59"/>
        <end position="64"/>
    </location>
</feature>
<proteinExistence type="inferred from homology"/>
<dbReference type="InterPro" id="IPR004099">
    <property type="entry name" value="Pyr_nucl-diS_OxRdtase_dimer"/>
</dbReference>
<dbReference type="InterPro" id="IPR016156">
    <property type="entry name" value="FAD/NAD-linked_Rdtase_dimer_sf"/>
</dbReference>
<dbReference type="OrthoDB" id="361797at2759"/>
<evidence type="ECO:0000313" key="14">
    <source>
        <dbReference type="EMBL" id="CEO98160.1"/>
    </source>
</evidence>
<comment type="catalytic activity">
    <reaction evidence="11">
        <text>N(6)-[(R)-dihydrolipoyl]-L-lysyl-[protein] + NAD(+) = N(6)-[(R)-lipoyl]-L-lysyl-[protein] + NADH + H(+)</text>
        <dbReference type="Rhea" id="RHEA:15045"/>
        <dbReference type="Rhea" id="RHEA-COMP:10474"/>
        <dbReference type="Rhea" id="RHEA-COMP:10475"/>
        <dbReference type="ChEBI" id="CHEBI:15378"/>
        <dbReference type="ChEBI" id="CHEBI:57540"/>
        <dbReference type="ChEBI" id="CHEBI:57945"/>
        <dbReference type="ChEBI" id="CHEBI:83099"/>
        <dbReference type="ChEBI" id="CHEBI:83100"/>
        <dbReference type="EC" id="1.8.1.4"/>
    </reaction>
</comment>
<comment type="cofactor">
    <cofactor evidence="9 11">
        <name>FAD</name>
        <dbReference type="ChEBI" id="CHEBI:57692"/>
    </cofactor>
    <text evidence="9 11">Binds 1 FAD per subunit.</text>
</comment>
<dbReference type="Gene3D" id="3.50.50.60">
    <property type="entry name" value="FAD/NAD(P)-binding domain"/>
    <property type="match status" value="2"/>
</dbReference>
<feature type="binding site" evidence="9">
    <location>
        <position position="132"/>
    </location>
    <ligand>
        <name>FAD</name>
        <dbReference type="ChEBI" id="CHEBI:57692"/>
    </ligand>
</feature>
<evidence type="ECO:0000256" key="5">
    <source>
        <dbReference type="ARBA" id="ARBA00023027"/>
    </source>
</evidence>
<evidence type="ECO:0000256" key="9">
    <source>
        <dbReference type="PIRSR" id="PIRSR000350-3"/>
    </source>
</evidence>
<keyword evidence="3 9" id="KW-0274">FAD</keyword>
<dbReference type="SUPFAM" id="SSF51905">
    <property type="entry name" value="FAD/NAD(P)-binding domain"/>
    <property type="match status" value="1"/>
</dbReference>
<keyword evidence="15" id="KW-0496">Mitochondrion</keyword>
<evidence type="ECO:0000256" key="7">
    <source>
        <dbReference type="ARBA" id="ARBA00023284"/>
    </source>
</evidence>
<feature type="binding site" evidence="9">
    <location>
        <position position="222"/>
    </location>
    <ligand>
        <name>NAD(+)</name>
        <dbReference type="ChEBI" id="CHEBI:57540"/>
    </ligand>
</feature>
<dbReference type="OMA" id="CAQLGMK"/>
<dbReference type="PRINTS" id="PR00368">
    <property type="entry name" value="FADPNR"/>
</dbReference>
<dbReference type="EC" id="1.8.1.4" evidence="11"/>
<evidence type="ECO:0000256" key="8">
    <source>
        <dbReference type="PIRSR" id="PIRSR000350-2"/>
    </source>
</evidence>
<evidence type="ECO:0000256" key="4">
    <source>
        <dbReference type="ARBA" id="ARBA00023002"/>
    </source>
</evidence>
<dbReference type="GO" id="GO:0045252">
    <property type="term" value="C:oxoglutarate dehydrogenase complex"/>
    <property type="evidence" value="ECO:0007669"/>
    <property type="project" value="TreeGrafter"/>
</dbReference>
<gene>
    <name evidence="14" type="ORF">PBRA_006274</name>
    <name evidence="15" type="ORF">PLBR_LOCUS3234</name>
</gene>
<evidence type="ECO:0000313" key="16">
    <source>
        <dbReference type="Proteomes" id="UP000039324"/>
    </source>
</evidence>
<dbReference type="STRING" id="37360.A0A0G4ISE7"/>
<comment type="similarity">
    <text evidence="1 11">Belongs to the class-I pyridine nucleotide-disulfide oxidoreductase family.</text>
</comment>
<keyword evidence="7 11" id="KW-0676">Redox-active center</keyword>